<name>A0A0E9R0W6_ANGAN</name>
<dbReference type="AlphaFoldDB" id="A0A0E9R0W6"/>
<dbReference type="EMBL" id="GBXM01086432">
    <property type="protein sequence ID" value="JAH22145.1"/>
    <property type="molecule type" value="Transcribed_RNA"/>
</dbReference>
<sequence length="68" mass="7309">MSSSLPSLIRVRDEGLVSGSNSSLPRMVFPAALFPTPLIPTNISFREGRTLASGRKAEVCITVINTFT</sequence>
<reference evidence="1" key="2">
    <citation type="journal article" date="2015" name="Fish Shellfish Immunol.">
        <title>Early steps in the European eel (Anguilla anguilla)-Vibrio vulnificus interaction in the gills: Role of the RtxA13 toxin.</title>
        <authorList>
            <person name="Callol A."/>
            <person name="Pajuelo D."/>
            <person name="Ebbesson L."/>
            <person name="Teles M."/>
            <person name="MacKenzie S."/>
            <person name="Amaro C."/>
        </authorList>
    </citation>
    <scope>NUCLEOTIDE SEQUENCE</scope>
</reference>
<reference evidence="1" key="1">
    <citation type="submission" date="2014-11" db="EMBL/GenBank/DDBJ databases">
        <authorList>
            <person name="Amaro Gonzalez C."/>
        </authorList>
    </citation>
    <scope>NUCLEOTIDE SEQUENCE</scope>
</reference>
<protein>
    <submittedName>
        <fullName evidence="1">Uncharacterized protein</fullName>
    </submittedName>
</protein>
<accession>A0A0E9R0W6</accession>
<organism evidence="1">
    <name type="scientific">Anguilla anguilla</name>
    <name type="common">European freshwater eel</name>
    <name type="synonym">Muraena anguilla</name>
    <dbReference type="NCBI Taxonomy" id="7936"/>
    <lineage>
        <taxon>Eukaryota</taxon>
        <taxon>Metazoa</taxon>
        <taxon>Chordata</taxon>
        <taxon>Craniata</taxon>
        <taxon>Vertebrata</taxon>
        <taxon>Euteleostomi</taxon>
        <taxon>Actinopterygii</taxon>
        <taxon>Neopterygii</taxon>
        <taxon>Teleostei</taxon>
        <taxon>Anguilliformes</taxon>
        <taxon>Anguillidae</taxon>
        <taxon>Anguilla</taxon>
    </lineage>
</organism>
<proteinExistence type="predicted"/>
<evidence type="ECO:0000313" key="1">
    <source>
        <dbReference type="EMBL" id="JAH22145.1"/>
    </source>
</evidence>